<evidence type="ECO:0000313" key="2">
    <source>
        <dbReference type="Proteomes" id="UP000242474"/>
    </source>
</evidence>
<name>A0A2G5B690_COERN</name>
<dbReference type="Proteomes" id="UP000242474">
    <property type="component" value="Unassembled WGS sequence"/>
</dbReference>
<proteinExistence type="predicted"/>
<dbReference type="EMBL" id="KZ303516">
    <property type="protein sequence ID" value="PIA14563.1"/>
    <property type="molecule type" value="Genomic_DNA"/>
</dbReference>
<gene>
    <name evidence="1" type="ORF">COEREDRAFT_82690</name>
</gene>
<dbReference type="AlphaFoldDB" id="A0A2G5B690"/>
<keyword evidence="2" id="KW-1185">Reference proteome</keyword>
<reference evidence="1 2" key="1">
    <citation type="journal article" date="2015" name="Genome Biol. Evol.">
        <title>Phylogenomic analyses indicate that early fungi evolved digesting cell walls of algal ancestors of land plants.</title>
        <authorList>
            <person name="Chang Y."/>
            <person name="Wang S."/>
            <person name="Sekimoto S."/>
            <person name="Aerts A.L."/>
            <person name="Choi C."/>
            <person name="Clum A."/>
            <person name="LaButti K.M."/>
            <person name="Lindquist E.A."/>
            <person name="Yee Ngan C."/>
            <person name="Ohm R.A."/>
            <person name="Salamov A.A."/>
            <person name="Grigoriev I.V."/>
            <person name="Spatafora J.W."/>
            <person name="Berbee M.L."/>
        </authorList>
    </citation>
    <scope>NUCLEOTIDE SEQUENCE [LARGE SCALE GENOMIC DNA]</scope>
    <source>
        <strain evidence="1 2">NRRL 1564</strain>
    </source>
</reference>
<organism evidence="1 2">
    <name type="scientific">Coemansia reversa (strain ATCC 12441 / NRRL 1564)</name>
    <dbReference type="NCBI Taxonomy" id="763665"/>
    <lineage>
        <taxon>Eukaryota</taxon>
        <taxon>Fungi</taxon>
        <taxon>Fungi incertae sedis</taxon>
        <taxon>Zoopagomycota</taxon>
        <taxon>Kickxellomycotina</taxon>
        <taxon>Kickxellomycetes</taxon>
        <taxon>Kickxellales</taxon>
        <taxon>Kickxellaceae</taxon>
        <taxon>Coemansia</taxon>
    </lineage>
</organism>
<protein>
    <submittedName>
        <fullName evidence="1">Uncharacterized protein</fullName>
    </submittedName>
</protein>
<accession>A0A2G5B690</accession>
<evidence type="ECO:0000313" key="1">
    <source>
        <dbReference type="EMBL" id="PIA14563.1"/>
    </source>
</evidence>
<sequence length="87" mass="10186">MPSTQVLGIPTTLVTDEHNTYMEYHRATKNDGNRLFQRINLPPDFRSRYRFNRKRIPFGGFISIGNTAVTAPNFQHPQNLFPEKNRH</sequence>